<proteinExistence type="predicted"/>
<evidence type="ECO:0000313" key="3">
    <source>
        <dbReference type="Proteomes" id="UP000282674"/>
    </source>
</evidence>
<organism evidence="2 3">
    <name type="scientific">Actinomadura harenae</name>
    <dbReference type="NCBI Taxonomy" id="2483351"/>
    <lineage>
        <taxon>Bacteria</taxon>
        <taxon>Bacillati</taxon>
        <taxon>Actinomycetota</taxon>
        <taxon>Actinomycetes</taxon>
        <taxon>Streptosporangiales</taxon>
        <taxon>Thermomonosporaceae</taxon>
        <taxon>Actinomadura</taxon>
    </lineage>
</organism>
<keyword evidence="3" id="KW-1185">Reference proteome</keyword>
<dbReference type="SUPFAM" id="SSF51294">
    <property type="entry name" value="Hedgehog/intein (Hint) domain"/>
    <property type="match status" value="1"/>
</dbReference>
<comment type="caution">
    <text evidence="2">The sequence shown here is derived from an EMBL/GenBank/DDBJ whole genome shotgun (WGS) entry which is preliminary data.</text>
</comment>
<dbReference type="AlphaFoldDB" id="A0A3M2MCJ2"/>
<feature type="region of interest" description="Disordered" evidence="1">
    <location>
        <begin position="1"/>
        <end position="25"/>
    </location>
</feature>
<reference evidence="2 3" key="1">
    <citation type="submission" date="2018-10" db="EMBL/GenBank/DDBJ databases">
        <title>Isolation from soil.</title>
        <authorList>
            <person name="Hu J."/>
        </authorList>
    </citation>
    <scope>NUCLEOTIDE SEQUENCE [LARGE SCALE GENOMIC DNA]</scope>
    <source>
        <strain evidence="2 3">NEAU-Ht49</strain>
    </source>
</reference>
<dbReference type="InterPro" id="IPR036844">
    <property type="entry name" value="Hint_dom_sf"/>
</dbReference>
<evidence type="ECO:0000313" key="2">
    <source>
        <dbReference type="EMBL" id="RMI47307.1"/>
    </source>
</evidence>
<dbReference type="EMBL" id="RFFG01000004">
    <property type="protein sequence ID" value="RMI47307.1"/>
    <property type="molecule type" value="Genomic_DNA"/>
</dbReference>
<accession>A0A3M2MCJ2</accession>
<gene>
    <name evidence="2" type="ORF">EBO15_03735</name>
</gene>
<protein>
    <recommendedName>
        <fullName evidence="4">Intein C-terminal splicing domain-containing protein</fullName>
    </recommendedName>
</protein>
<sequence length="220" mass="23862">MAPSASGQVPSTGNPVPSSPTRAASQRPSQAWTFLVAIQIVAAKGKRTSSTIWATDGHPFWSPAQRQWIAAANLKSGTTLRTDTGTTVQVAKATPSIRFAAVSNLTIERDHTYYVLAGATPVLVHNSGPCDPPLKSLHPDSSLDKSSLDFWGKQDTEDILFSLRPGAKEALRVKPDGTIANGNTRIKVLRDRGYDVDSLPREPYGSSRPMTDEDFWDMDQ</sequence>
<evidence type="ECO:0000256" key="1">
    <source>
        <dbReference type="SAM" id="MobiDB-lite"/>
    </source>
</evidence>
<dbReference type="Gene3D" id="2.170.16.10">
    <property type="entry name" value="Hedgehog/Intein (Hint) domain"/>
    <property type="match status" value="1"/>
</dbReference>
<evidence type="ECO:0008006" key="4">
    <source>
        <dbReference type="Google" id="ProtNLM"/>
    </source>
</evidence>
<name>A0A3M2MCJ2_9ACTN</name>
<feature type="region of interest" description="Disordered" evidence="1">
    <location>
        <begin position="197"/>
        <end position="220"/>
    </location>
</feature>
<dbReference type="Pfam" id="PF07591">
    <property type="entry name" value="PT-HINT"/>
    <property type="match status" value="1"/>
</dbReference>
<dbReference type="Proteomes" id="UP000282674">
    <property type="component" value="Unassembled WGS sequence"/>
</dbReference>